<dbReference type="AlphaFoldDB" id="A0A485LT48"/>
<evidence type="ECO:0000256" key="1">
    <source>
        <dbReference type="SAM" id="MobiDB-lite"/>
    </source>
</evidence>
<name>A0A485LT48_9STRA</name>
<feature type="region of interest" description="Disordered" evidence="1">
    <location>
        <begin position="1"/>
        <end position="61"/>
    </location>
</feature>
<feature type="compositionally biased region" description="Basic residues" evidence="1">
    <location>
        <begin position="37"/>
        <end position="56"/>
    </location>
</feature>
<proteinExistence type="predicted"/>
<dbReference type="Proteomes" id="UP000332933">
    <property type="component" value="Unassembled WGS sequence"/>
</dbReference>
<accession>A0A485LT48</accession>
<protein>
    <submittedName>
        <fullName evidence="3">Aste57867_23797 protein</fullName>
    </submittedName>
</protein>
<evidence type="ECO:0000313" key="2">
    <source>
        <dbReference type="EMBL" id="KAF0684211.1"/>
    </source>
</evidence>
<organism evidence="3 4">
    <name type="scientific">Aphanomyces stellatus</name>
    <dbReference type="NCBI Taxonomy" id="120398"/>
    <lineage>
        <taxon>Eukaryota</taxon>
        <taxon>Sar</taxon>
        <taxon>Stramenopiles</taxon>
        <taxon>Oomycota</taxon>
        <taxon>Saprolegniomycetes</taxon>
        <taxon>Saprolegniales</taxon>
        <taxon>Verrucalvaceae</taxon>
        <taxon>Aphanomyces</taxon>
    </lineage>
</organism>
<dbReference type="EMBL" id="VJMH01007310">
    <property type="protein sequence ID" value="KAF0684211.1"/>
    <property type="molecule type" value="Genomic_DNA"/>
</dbReference>
<feature type="compositionally biased region" description="Low complexity" evidence="1">
    <location>
        <begin position="13"/>
        <end position="28"/>
    </location>
</feature>
<evidence type="ECO:0000313" key="3">
    <source>
        <dbReference type="EMBL" id="VFU00442.1"/>
    </source>
</evidence>
<evidence type="ECO:0000313" key="4">
    <source>
        <dbReference type="Proteomes" id="UP000332933"/>
    </source>
</evidence>
<dbReference type="EMBL" id="CAADRA010007336">
    <property type="protein sequence ID" value="VFU00442.1"/>
    <property type="molecule type" value="Genomic_DNA"/>
</dbReference>
<reference evidence="2" key="2">
    <citation type="submission" date="2019-06" db="EMBL/GenBank/DDBJ databases">
        <title>Genomics analysis of Aphanomyces spp. identifies a new class of oomycete effector associated with host adaptation.</title>
        <authorList>
            <person name="Gaulin E."/>
        </authorList>
    </citation>
    <scope>NUCLEOTIDE SEQUENCE</scope>
    <source>
        <strain evidence="2">CBS 578.67</strain>
    </source>
</reference>
<keyword evidence="4" id="KW-1185">Reference proteome</keyword>
<gene>
    <name evidence="3" type="primary">Aste57867_23797</name>
    <name evidence="2" type="ORF">As57867_023724</name>
    <name evidence="3" type="ORF">ASTE57867_23797</name>
</gene>
<reference evidence="3 4" key="1">
    <citation type="submission" date="2019-03" db="EMBL/GenBank/DDBJ databases">
        <authorList>
            <person name="Gaulin E."/>
            <person name="Dumas B."/>
        </authorList>
    </citation>
    <scope>NUCLEOTIDE SEQUENCE [LARGE SCALE GENOMIC DNA]</scope>
    <source>
        <strain evidence="3">CBS 568.67</strain>
    </source>
</reference>
<sequence length="406" mass="46010">MRETAVPQQSVGDLSSSILDASSSDASSPVEDPSILQRRRQYFREKQRKHRQHRRKDKDEIASLRRELADLQLQVHERTRHTRTTTTDVTLPLSWEVVSSVFRHHSSLSLAEQKDLLAQVVANKVTLADIQSFVASCVQVPRVMSWGQLYRKATLPAAPEGRLRAKEWLTLQMYYNMDRLWQQFPPVGATDVFQHPDIQFDGPCINFVGHEQLLLPFPLHGVASVLRHRLNAVWQFAPDTLTVERESNTAYYRHTGSSIDPTWNLLVAHFTEANRCVMVLRRVQADDAAATDAAARPRTAYALEWKDLRRVSATETSMRTLCVVSQRAINEHFLSLDQVARANGWDDLDELVTPSEEAKRETLRALLLSKVMQADARNGERFLEALTSNAMEEEPSSVHVAPSSGP</sequence>
<feature type="compositionally biased region" description="Polar residues" evidence="1">
    <location>
        <begin position="1"/>
        <end position="12"/>
    </location>
</feature>